<evidence type="ECO:0000256" key="5">
    <source>
        <dbReference type="ARBA" id="ARBA00022989"/>
    </source>
</evidence>
<evidence type="ECO:0000256" key="6">
    <source>
        <dbReference type="ARBA" id="ARBA00023136"/>
    </source>
</evidence>
<evidence type="ECO:0000256" key="1">
    <source>
        <dbReference type="ARBA" id="ARBA00004651"/>
    </source>
</evidence>
<dbReference type="KEGG" id="pbk:Back11_54150"/>
<dbReference type="SUPFAM" id="SSF161098">
    <property type="entry name" value="MetI-like"/>
    <property type="match status" value="1"/>
</dbReference>
<evidence type="ECO:0000256" key="4">
    <source>
        <dbReference type="ARBA" id="ARBA00022692"/>
    </source>
</evidence>
<comment type="similarity">
    <text evidence="7">Belongs to the binding-protein-dependent transport system permease family.</text>
</comment>
<keyword evidence="9" id="KW-1185">Reference proteome</keyword>
<feature type="transmembrane region" description="Helical" evidence="7">
    <location>
        <begin position="239"/>
        <end position="260"/>
    </location>
</feature>
<keyword evidence="3" id="KW-1003">Cell membrane</keyword>
<dbReference type="PANTHER" id="PTHR43744:SF12">
    <property type="entry name" value="ABC TRANSPORTER PERMEASE PROTEIN MG189-RELATED"/>
    <property type="match status" value="1"/>
</dbReference>
<evidence type="ECO:0000313" key="9">
    <source>
        <dbReference type="Proteomes" id="UP000275368"/>
    </source>
</evidence>
<evidence type="ECO:0000256" key="3">
    <source>
        <dbReference type="ARBA" id="ARBA00022475"/>
    </source>
</evidence>
<sequence length="274" mass="31114">MRGLKISILLKTISLYILLLVFLFPFLVVILNTFKSTQQFVENPLSWPTQFNFSNYKTAFKDMDFITGFLNSSLITIVSVLIIIFFSSMTGYLFVRFKWKVNSILFFSMLASMTLPFQALMIPLVVIYGDLGILNSIATLLFMYLGFGVPFAVFTFHGFIKGVPLELEESASIDGSSRLRTFFQIVVPLLKPVMVTLIVLDTLWIWNDYLLPSLLLQSPNMRTLPLSNYGFFSTYSVDYSPLMAGLIMTIIPVLILYLILQKHIIKGITEGALK</sequence>
<comment type="subcellular location">
    <subcellularLocation>
        <location evidence="1 7">Cell membrane</location>
        <topology evidence="1 7">Multi-pass membrane protein</topology>
    </subcellularLocation>
</comment>
<dbReference type="Gene3D" id="1.10.3720.10">
    <property type="entry name" value="MetI-like"/>
    <property type="match status" value="1"/>
</dbReference>
<dbReference type="AlphaFoldDB" id="A0A3G9IYU0"/>
<proteinExistence type="inferred from homology"/>
<dbReference type="OrthoDB" id="9772609at2"/>
<feature type="transmembrane region" description="Helical" evidence="7">
    <location>
        <begin position="73"/>
        <end position="95"/>
    </location>
</feature>
<dbReference type="PANTHER" id="PTHR43744">
    <property type="entry name" value="ABC TRANSPORTER PERMEASE PROTEIN MG189-RELATED-RELATED"/>
    <property type="match status" value="1"/>
</dbReference>
<dbReference type="CDD" id="cd06261">
    <property type="entry name" value="TM_PBP2"/>
    <property type="match status" value="1"/>
</dbReference>
<feature type="transmembrane region" description="Helical" evidence="7">
    <location>
        <begin position="12"/>
        <end position="34"/>
    </location>
</feature>
<dbReference type="RefSeq" id="WP_125664027.1">
    <property type="nucleotide sequence ID" value="NZ_AP019308.1"/>
</dbReference>
<reference evidence="8 9" key="1">
    <citation type="submission" date="2018-11" db="EMBL/GenBank/DDBJ databases">
        <title>Complete genome sequence of Paenibacillus baekrokdamisoli strain KCTC 33723.</title>
        <authorList>
            <person name="Kang S.W."/>
            <person name="Lee K.C."/>
            <person name="Kim K.K."/>
            <person name="Kim J.S."/>
            <person name="Kim D.S."/>
            <person name="Ko S.H."/>
            <person name="Yang S.H."/>
            <person name="Lee J.S."/>
        </authorList>
    </citation>
    <scope>NUCLEOTIDE SEQUENCE [LARGE SCALE GENOMIC DNA]</scope>
    <source>
        <strain evidence="8 9">KCTC 33723</strain>
    </source>
</reference>
<keyword evidence="5 7" id="KW-1133">Transmembrane helix</keyword>
<dbReference type="GO" id="GO:0055085">
    <property type="term" value="P:transmembrane transport"/>
    <property type="evidence" value="ECO:0007669"/>
    <property type="project" value="InterPro"/>
</dbReference>
<evidence type="ECO:0000256" key="2">
    <source>
        <dbReference type="ARBA" id="ARBA00022448"/>
    </source>
</evidence>
<organism evidence="8 9">
    <name type="scientific">Paenibacillus baekrokdamisoli</name>
    <dbReference type="NCBI Taxonomy" id="1712516"/>
    <lineage>
        <taxon>Bacteria</taxon>
        <taxon>Bacillati</taxon>
        <taxon>Bacillota</taxon>
        <taxon>Bacilli</taxon>
        <taxon>Bacillales</taxon>
        <taxon>Paenibacillaceae</taxon>
        <taxon>Paenibacillus</taxon>
    </lineage>
</organism>
<dbReference type="Proteomes" id="UP000275368">
    <property type="component" value="Chromosome"/>
</dbReference>
<evidence type="ECO:0000256" key="7">
    <source>
        <dbReference type="RuleBase" id="RU363032"/>
    </source>
</evidence>
<dbReference type="GO" id="GO:0005886">
    <property type="term" value="C:plasma membrane"/>
    <property type="evidence" value="ECO:0007669"/>
    <property type="project" value="UniProtKB-SubCell"/>
</dbReference>
<keyword evidence="4 7" id="KW-0812">Transmembrane</keyword>
<dbReference type="EMBL" id="AP019308">
    <property type="protein sequence ID" value="BBH24070.1"/>
    <property type="molecule type" value="Genomic_DNA"/>
</dbReference>
<feature type="transmembrane region" description="Helical" evidence="7">
    <location>
        <begin position="181"/>
        <end position="206"/>
    </location>
</feature>
<evidence type="ECO:0000313" key="8">
    <source>
        <dbReference type="EMBL" id="BBH24070.1"/>
    </source>
</evidence>
<dbReference type="InterPro" id="IPR000515">
    <property type="entry name" value="MetI-like"/>
</dbReference>
<keyword evidence="6 7" id="KW-0472">Membrane</keyword>
<feature type="transmembrane region" description="Helical" evidence="7">
    <location>
        <begin position="104"/>
        <end position="129"/>
    </location>
</feature>
<keyword evidence="2 7" id="KW-0813">Transport</keyword>
<accession>A0A3G9IYU0</accession>
<dbReference type="InterPro" id="IPR035906">
    <property type="entry name" value="MetI-like_sf"/>
</dbReference>
<protein>
    <submittedName>
        <fullName evidence="8">Sugar ABC transporter permease</fullName>
    </submittedName>
</protein>
<dbReference type="PROSITE" id="PS50928">
    <property type="entry name" value="ABC_TM1"/>
    <property type="match status" value="1"/>
</dbReference>
<dbReference type="Pfam" id="PF00528">
    <property type="entry name" value="BPD_transp_1"/>
    <property type="match status" value="1"/>
</dbReference>
<name>A0A3G9IYU0_9BACL</name>
<feature type="transmembrane region" description="Helical" evidence="7">
    <location>
        <begin position="141"/>
        <end position="160"/>
    </location>
</feature>
<gene>
    <name evidence="8" type="ORF">Back11_54150</name>
</gene>